<dbReference type="EMBL" id="CADDTS010000032">
    <property type="protein sequence ID" value="CAB1216060.1"/>
    <property type="molecule type" value="Genomic_DNA"/>
</dbReference>
<accession>A0A811GC46</accession>
<comment type="caution">
    <text evidence="1">The sequence shown here is derived from an EMBL/GenBank/DDBJ whole genome shotgun (WGS) entry which is preliminary data.</text>
</comment>
<dbReference type="Proteomes" id="UP000489961">
    <property type="component" value="Unassembled WGS sequence"/>
</dbReference>
<dbReference type="RefSeq" id="WP_254592223.1">
    <property type="nucleotide sequence ID" value="NZ_CADDTS010000032.1"/>
</dbReference>
<evidence type="ECO:0000313" key="2">
    <source>
        <dbReference type="Proteomes" id="UP000489961"/>
    </source>
</evidence>
<dbReference type="AlphaFoldDB" id="A0A811GC46"/>
<organism evidence="1 2">
    <name type="scientific">Acinetobacter bouvetii</name>
    <dbReference type="NCBI Taxonomy" id="202951"/>
    <lineage>
        <taxon>Bacteria</taxon>
        <taxon>Pseudomonadati</taxon>
        <taxon>Pseudomonadota</taxon>
        <taxon>Gammaproteobacteria</taxon>
        <taxon>Moraxellales</taxon>
        <taxon>Moraxellaceae</taxon>
        <taxon>Acinetobacter</taxon>
    </lineage>
</organism>
<reference evidence="1 2" key="1">
    <citation type="submission" date="2020-02" db="EMBL/GenBank/DDBJ databases">
        <authorList>
            <person name="Chaudhuri R."/>
        </authorList>
    </citation>
    <scope>NUCLEOTIDE SEQUENCE [LARGE SCALE GENOMIC DNA]</scope>
    <source>
        <strain evidence="1">SFB21</strain>
    </source>
</reference>
<protein>
    <submittedName>
        <fullName evidence="1">Uncharacterized protein</fullName>
    </submittedName>
</protein>
<sequence>MQSFIFSLGIETVQFKMDVQTIEIDKGLGFIESQSVRNQRLDALAIENMIEVIEEILEQLKLDYKTQRIAQISDAYLQQLSHLFFQNARVIDRIKLEHAFNEFVERMEYYAEQAGFDFKLFAYFVFVREMMHHLNVVEIKLLN</sequence>
<proteinExistence type="predicted"/>
<gene>
    <name evidence="1" type="ORF">SFB21_1850</name>
</gene>
<name>A0A811GC46_9GAMM</name>
<evidence type="ECO:0000313" key="1">
    <source>
        <dbReference type="EMBL" id="CAB1216060.1"/>
    </source>
</evidence>